<dbReference type="AlphaFoldDB" id="A0A0P9N207"/>
<evidence type="ECO:0000259" key="1">
    <source>
        <dbReference type="Pfam" id="PF00881"/>
    </source>
</evidence>
<dbReference type="GO" id="GO:0016491">
    <property type="term" value="F:oxidoreductase activity"/>
    <property type="evidence" value="ECO:0007669"/>
    <property type="project" value="InterPro"/>
</dbReference>
<dbReference type="RefSeq" id="WP_046237860.1">
    <property type="nucleotide sequence ID" value="NZ_LJQC01000894.1"/>
</dbReference>
<dbReference type="Gene3D" id="3.40.109.10">
    <property type="entry name" value="NADH Oxidase"/>
    <property type="match status" value="1"/>
</dbReference>
<dbReference type="PATRIC" id="fig|317659.3.peg.598"/>
<reference evidence="2 3" key="1">
    <citation type="submission" date="2015-09" db="EMBL/GenBank/DDBJ databases">
        <title>Genome announcement of multiple Pseudomonas syringae strains.</title>
        <authorList>
            <person name="Thakur S."/>
            <person name="Wang P.W."/>
            <person name="Gong Y."/>
            <person name="Weir B.S."/>
            <person name="Guttman D.S."/>
        </authorList>
    </citation>
    <scope>NUCLEOTIDE SEQUENCE [LARGE SCALE GENOMIC DNA]</scope>
    <source>
        <strain evidence="2 3">ICMP17001</strain>
    </source>
</reference>
<dbReference type="InterPro" id="IPR052544">
    <property type="entry name" value="Bacteriocin_Proc_Enz"/>
</dbReference>
<dbReference type="InterPro" id="IPR029479">
    <property type="entry name" value="Nitroreductase"/>
</dbReference>
<comment type="caution">
    <text evidence="2">The sequence shown here is derived from an EMBL/GenBank/DDBJ whole genome shotgun (WGS) entry which is preliminary data.</text>
</comment>
<dbReference type="InterPro" id="IPR000415">
    <property type="entry name" value="Nitroreductase-like"/>
</dbReference>
<dbReference type="EMBL" id="LJQC01000894">
    <property type="protein sequence ID" value="KPW91284.1"/>
    <property type="molecule type" value="Genomic_DNA"/>
</dbReference>
<organism evidence="2 3">
    <name type="scientific">Pseudomonas syringae pv. coryli</name>
    <dbReference type="NCBI Taxonomy" id="317659"/>
    <lineage>
        <taxon>Bacteria</taxon>
        <taxon>Pseudomonadati</taxon>
        <taxon>Pseudomonadota</taxon>
        <taxon>Gammaproteobacteria</taxon>
        <taxon>Pseudomonadales</taxon>
        <taxon>Pseudomonadaceae</taxon>
        <taxon>Pseudomonas</taxon>
    </lineage>
</organism>
<dbReference type="Pfam" id="PF00881">
    <property type="entry name" value="Nitroreductase"/>
    <property type="match status" value="1"/>
</dbReference>
<name>A0A0P9N207_9PSED</name>
<feature type="domain" description="Nitroreductase" evidence="1">
    <location>
        <begin position="142"/>
        <end position="323"/>
    </location>
</feature>
<evidence type="ECO:0000313" key="2">
    <source>
        <dbReference type="EMBL" id="KPW91284.1"/>
    </source>
</evidence>
<sequence>MSPAFFIRIVGSDLVLWDYKRHRQYEIGLPHLSRILDLTRGEQVTDSQIDLDIINSKIMDDADPSEWGWDCLSRIFHVGTQVVNSAGFDGGSITSSSAEYLAFCESLSDKIPELLIERVGPRLPLPHPSNTKNNKPFIDVLMERQTCRAFTGKPLTIDEVSTALWLTFGNVHGNDRNDLQALGLAPVGYRKTSPSGGSLHPSEPYVIIINVTGVPSGIYHYAGHKHELTRLGNEVRPQELARLLCQQDFASDLAFGIFISTRFDKMWWKYPHSRAYRVALLDIGCLIQTFQMVCASLDVQSWPTGYFLDQEVNSLLGLNESIESSMFFLGGGIGEGAVDRETLNLVMQRNK</sequence>
<dbReference type="CDD" id="cd02142">
    <property type="entry name" value="McbC_SagB-like_oxidoreductase"/>
    <property type="match status" value="1"/>
</dbReference>
<dbReference type="PANTHER" id="PTHR43745:SF2">
    <property type="entry name" value="NITROREDUCTASE MJ1384-RELATED"/>
    <property type="match status" value="1"/>
</dbReference>
<dbReference type="SUPFAM" id="SSF55469">
    <property type="entry name" value="FMN-dependent nitroreductase-like"/>
    <property type="match status" value="1"/>
</dbReference>
<protein>
    <recommendedName>
        <fullName evidence="1">Nitroreductase domain-containing protein</fullName>
    </recommendedName>
</protein>
<proteinExistence type="predicted"/>
<gene>
    <name evidence="2" type="ORF">ALO75_00289</name>
</gene>
<dbReference type="PANTHER" id="PTHR43745">
    <property type="entry name" value="NITROREDUCTASE MJ1384-RELATED"/>
    <property type="match status" value="1"/>
</dbReference>
<dbReference type="Proteomes" id="UP000051335">
    <property type="component" value="Unassembled WGS sequence"/>
</dbReference>
<evidence type="ECO:0000313" key="3">
    <source>
        <dbReference type="Proteomes" id="UP000051335"/>
    </source>
</evidence>
<dbReference type="InterPro" id="IPR020051">
    <property type="entry name" value="SagB-type_dehydrogenase"/>
</dbReference>
<accession>A0A0P9N207</accession>
<dbReference type="NCBIfam" id="TIGR03605">
    <property type="entry name" value="antibiot_sagB"/>
    <property type="match status" value="1"/>
</dbReference>
<keyword evidence="3" id="KW-1185">Reference proteome</keyword>